<dbReference type="OrthoDB" id="1908104at2759"/>
<dbReference type="AlphaFoldDB" id="A0A9Q0F1D3"/>
<dbReference type="PANTHER" id="PTHR47364:SF2">
    <property type="entry name" value="CYSTEINE PROTEINASE INHIBITOR 5"/>
    <property type="match status" value="1"/>
</dbReference>
<organism evidence="5 6">
    <name type="scientific">Turnera subulata</name>
    <dbReference type="NCBI Taxonomy" id="218843"/>
    <lineage>
        <taxon>Eukaryota</taxon>
        <taxon>Viridiplantae</taxon>
        <taxon>Streptophyta</taxon>
        <taxon>Embryophyta</taxon>
        <taxon>Tracheophyta</taxon>
        <taxon>Spermatophyta</taxon>
        <taxon>Magnoliopsida</taxon>
        <taxon>eudicotyledons</taxon>
        <taxon>Gunneridae</taxon>
        <taxon>Pentapetalae</taxon>
        <taxon>rosids</taxon>
        <taxon>fabids</taxon>
        <taxon>Malpighiales</taxon>
        <taxon>Passifloraceae</taxon>
        <taxon>Turnera</taxon>
    </lineage>
</organism>
<feature type="signal peptide" evidence="3">
    <location>
        <begin position="1"/>
        <end position="20"/>
    </location>
</feature>
<keyword evidence="1" id="KW-0646">Protease inhibitor</keyword>
<comment type="caution">
    <text evidence="5">The sequence shown here is derived from an EMBL/GenBank/DDBJ whole genome shotgun (WGS) entry which is preliminary data.</text>
</comment>
<dbReference type="Proteomes" id="UP001141552">
    <property type="component" value="Unassembled WGS sequence"/>
</dbReference>
<keyword evidence="2" id="KW-0789">Thiol protease inhibitor</keyword>
<dbReference type="EMBL" id="JAKUCV010007678">
    <property type="protein sequence ID" value="KAJ4822429.1"/>
    <property type="molecule type" value="Genomic_DNA"/>
</dbReference>
<dbReference type="SUPFAM" id="SSF54403">
    <property type="entry name" value="Cystatin/monellin"/>
    <property type="match status" value="1"/>
</dbReference>
<feature type="chain" id="PRO_5040506978" description="Cystatin domain-containing protein" evidence="3">
    <location>
        <begin position="21"/>
        <end position="108"/>
    </location>
</feature>
<protein>
    <recommendedName>
        <fullName evidence="4">Cystatin domain-containing protein</fullName>
    </recommendedName>
</protein>
<reference evidence="5" key="2">
    <citation type="journal article" date="2023" name="Plants (Basel)">
        <title>Annotation of the Turnera subulata (Passifloraceae) Draft Genome Reveals the S-Locus Evolved after the Divergence of Turneroideae from Passifloroideae in a Stepwise Manner.</title>
        <authorList>
            <person name="Henning P.M."/>
            <person name="Roalson E.H."/>
            <person name="Mir W."/>
            <person name="McCubbin A.G."/>
            <person name="Shore J.S."/>
        </authorList>
    </citation>
    <scope>NUCLEOTIDE SEQUENCE</scope>
    <source>
        <strain evidence="5">F60SS</strain>
    </source>
</reference>
<evidence type="ECO:0000313" key="6">
    <source>
        <dbReference type="Proteomes" id="UP001141552"/>
    </source>
</evidence>
<dbReference type="Pfam" id="PF16845">
    <property type="entry name" value="SQAPI"/>
    <property type="match status" value="1"/>
</dbReference>
<feature type="domain" description="Cystatin" evidence="4">
    <location>
        <begin position="27"/>
        <end position="105"/>
    </location>
</feature>
<dbReference type="InterPro" id="IPR000010">
    <property type="entry name" value="Cystatin_dom"/>
</dbReference>
<proteinExistence type="predicted"/>
<evidence type="ECO:0000259" key="4">
    <source>
        <dbReference type="Pfam" id="PF16845"/>
    </source>
</evidence>
<dbReference type="Gene3D" id="3.10.450.10">
    <property type="match status" value="1"/>
</dbReference>
<name>A0A9Q0F1D3_9ROSI</name>
<dbReference type="PANTHER" id="PTHR47364">
    <property type="entry name" value="CYSTEINE PROTEINASE INHIBITOR 5"/>
    <property type="match status" value="1"/>
</dbReference>
<keyword evidence="3" id="KW-0732">Signal</keyword>
<gene>
    <name evidence="5" type="ORF">Tsubulata_034207</name>
</gene>
<keyword evidence="6" id="KW-1185">Reference proteome</keyword>
<dbReference type="InterPro" id="IPR046350">
    <property type="entry name" value="Cystatin_sf"/>
</dbReference>
<sequence>MERHCLLLCLLFLAAAGATAQSWSFLDPKVDEMAKFAVATHNQQKKTALEIERVYDARRKLVRGNYVYNIYLTAKEGGVGSDFNFVASVYDQSSPKTYELWDFRPLRN</sequence>
<dbReference type="GO" id="GO:0004869">
    <property type="term" value="F:cysteine-type endopeptidase inhibitor activity"/>
    <property type="evidence" value="ECO:0007669"/>
    <property type="project" value="UniProtKB-KW"/>
</dbReference>
<accession>A0A9Q0F1D3</accession>
<evidence type="ECO:0000313" key="5">
    <source>
        <dbReference type="EMBL" id="KAJ4822429.1"/>
    </source>
</evidence>
<evidence type="ECO:0000256" key="2">
    <source>
        <dbReference type="ARBA" id="ARBA00022704"/>
    </source>
</evidence>
<evidence type="ECO:0000256" key="3">
    <source>
        <dbReference type="SAM" id="SignalP"/>
    </source>
</evidence>
<evidence type="ECO:0000256" key="1">
    <source>
        <dbReference type="ARBA" id="ARBA00022690"/>
    </source>
</evidence>
<reference evidence="5" key="1">
    <citation type="submission" date="2022-02" db="EMBL/GenBank/DDBJ databases">
        <authorList>
            <person name="Henning P.M."/>
            <person name="McCubbin A.G."/>
            <person name="Shore J.S."/>
        </authorList>
    </citation>
    <scope>NUCLEOTIDE SEQUENCE</scope>
    <source>
        <strain evidence="5">F60SS</strain>
        <tissue evidence="5">Leaves</tissue>
    </source>
</reference>